<dbReference type="Gene3D" id="2.170.120.40">
    <property type="entry name" value="YbbR-like domain"/>
    <property type="match status" value="1"/>
</dbReference>
<dbReference type="EMBL" id="SCHB01000098">
    <property type="protein sequence ID" value="TBW68675.1"/>
    <property type="molecule type" value="Genomic_DNA"/>
</dbReference>
<evidence type="ECO:0000313" key="2">
    <source>
        <dbReference type="Proteomes" id="UP000293637"/>
    </source>
</evidence>
<dbReference type="PANTHER" id="PTHR37804:SF1">
    <property type="entry name" value="CDAA REGULATORY PROTEIN CDAR"/>
    <property type="match status" value="1"/>
</dbReference>
<proteinExistence type="predicted"/>
<dbReference type="RefSeq" id="WP_240790526.1">
    <property type="nucleotide sequence ID" value="NZ_SCHB01000098.1"/>
</dbReference>
<dbReference type="Pfam" id="PF07949">
    <property type="entry name" value="YbbR"/>
    <property type="match status" value="1"/>
</dbReference>
<dbReference type="Proteomes" id="UP000293637">
    <property type="component" value="Unassembled WGS sequence"/>
</dbReference>
<reference evidence="1 2" key="1">
    <citation type="journal article" date="2019" name="Sci. Transl. Med.">
        <title>Quorum sensing between bacterial species on the skin protects against epidermal injury in atopic dermatitis.</title>
        <authorList>
            <person name="Williams M.R."/>
        </authorList>
    </citation>
    <scope>NUCLEOTIDE SEQUENCE [LARGE SCALE GENOMIC DNA]</scope>
    <source>
        <strain evidence="1 2">E7</strain>
    </source>
</reference>
<dbReference type="AlphaFoldDB" id="A0A4Q9W1R3"/>
<gene>
    <name evidence="1" type="ORF">EQ812_12835</name>
</gene>
<evidence type="ECO:0000313" key="1">
    <source>
        <dbReference type="EMBL" id="TBW68675.1"/>
    </source>
</evidence>
<feature type="non-terminal residue" evidence="1">
    <location>
        <position position="1"/>
    </location>
</feature>
<accession>A0A4Q9W1R3</accession>
<comment type="caution">
    <text evidence="1">The sequence shown here is derived from an EMBL/GenBank/DDBJ whole genome shotgun (WGS) entry which is preliminary data.</text>
</comment>
<dbReference type="PANTHER" id="PTHR37804">
    <property type="entry name" value="CDAA REGULATORY PROTEIN CDAR"/>
    <property type="match status" value="1"/>
</dbReference>
<sequence length="75" mass="8453">GKLNENKELDSVKLEDKEVEIFGNRDELQNINEITAEVDIDGISESTEKTVSFNLPKDVTKVNPKETKAHINVKN</sequence>
<name>A0A4Q9W1R3_STALU</name>
<dbReference type="InterPro" id="IPR012505">
    <property type="entry name" value="YbbR"/>
</dbReference>
<protein>
    <submittedName>
        <fullName evidence="1">YbbR-like domain-containing protein</fullName>
    </submittedName>
</protein>
<dbReference type="InterPro" id="IPR053154">
    <property type="entry name" value="c-di-AMP_regulator"/>
</dbReference>
<organism evidence="1 2">
    <name type="scientific">Staphylococcus lugdunensis</name>
    <dbReference type="NCBI Taxonomy" id="28035"/>
    <lineage>
        <taxon>Bacteria</taxon>
        <taxon>Bacillati</taxon>
        <taxon>Bacillota</taxon>
        <taxon>Bacilli</taxon>
        <taxon>Bacillales</taxon>
        <taxon>Staphylococcaceae</taxon>
        <taxon>Staphylococcus</taxon>
    </lineage>
</organism>